<dbReference type="RefSeq" id="WP_038881042.1">
    <property type="nucleotide sequence ID" value="NZ_CP109739.1"/>
</dbReference>
<proteinExistence type="predicted"/>
<dbReference type="CDD" id="cd00761">
    <property type="entry name" value="Glyco_tranf_GTA_type"/>
    <property type="match status" value="1"/>
</dbReference>
<reference evidence="1" key="1">
    <citation type="submission" date="2023-01" db="EMBL/GenBank/DDBJ databases">
        <title>Genomic dissection of endemic carbapenem resistance: metallo-beta-lactamase gene dissemination through clonal, plasmid and integron transfer pathways.</title>
        <authorList>
            <person name="Macesic N."/>
        </authorList>
    </citation>
    <scope>NUCLEOTIDE SEQUENCE</scope>
    <source>
        <strain evidence="1">CPO382</strain>
    </source>
</reference>
<organism evidence="1 2">
    <name type="scientific">Serratia nevei</name>
    <dbReference type="NCBI Taxonomy" id="2703794"/>
    <lineage>
        <taxon>Bacteria</taxon>
        <taxon>Pseudomonadati</taxon>
        <taxon>Pseudomonadota</taxon>
        <taxon>Gammaproteobacteria</taxon>
        <taxon>Enterobacterales</taxon>
        <taxon>Yersiniaceae</taxon>
        <taxon>Serratia</taxon>
    </lineage>
</organism>
<dbReference type="InterPro" id="IPR029044">
    <property type="entry name" value="Nucleotide-diphossugar_trans"/>
</dbReference>
<protein>
    <recommendedName>
        <fullName evidence="3">Glycosyltransferase</fullName>
    </recommendedName>
</protein>
<dbReference type="Gene3D" id="3.90.550.10">
    <property type="entry name" value="Spore Coat Polysaccharide Biosynthesis Protein SpsA, Chain A"/>
    <property type="match status" value="1"/>
</dbReference>
<dbReference type="EMBL" id="JARTOI010000065">
    <property type="protein sequence ID" value="MDK5173536.1"/>
    <property type="molecule type" value="Genomic_DNA"/>
</dbReference>
<accession>A0ABT7GK40</accession>
<sequence length="297" mass="33336">MNVVAEKVCILVIIYGKELVDSTTLSSLLKFDCSLFDLVVINNGPEALSDRDFFYHDLSASFRSFELLNKTENMPLSIAYNSFIDSHSNAQKYVFLDDDTEVTESFISRLADTGASFDVEVPKIVATDGSLESGSVQYPVEDGVPVVEIRTVNAGTVFSIGSGLVLTHKFIEKFRTACVPVFDNHYALYGVDYSLFRNVRKLLAKGVPFTFTSFSSITHSLSRLQKGTLSEHTKRERLYDIILSARHYPDKSYIKGLIKSLVHASLRLDFSLVVHIISTFVKGYHPRCKPYITTEKK</sequence>
<dbReference type="Proteomes" id="UP001174748">
    <property type="component" value="Unassembled WGS sequence"/>
</dbReference>
<evidence type="ECO:0000313" key="1">
    <source>
        <dbReference type="EMBL" id="MDK5173536.1"/>
    </source>
</evidence>
<evidence type="ECO:0000313" key="2">
    <source>
        <dbReference type="Proteomes" id="UP001174748"/>
    </source>
</evidence>
<keyword evidence="2" id="KW-1185">Reference proteome</keyword>
<comment type="caution">
    <text evidence="1">The sequence shown here is derived from an EMBL/GenBank/DDBJ whole genome shotgun (WGS) entry which is preliminary data.</text>
</comment>
<name>A0ABT7GK40_9GAMM</name>
<dbReference type="SUPFAM" id="SSF53448">
    <property type="entry name" value="Nucleotide-diphospho-sugar transferases"/>
    <property type="match status" value="1"/>
</dbReference>
<gene>
    <name evidence="1" type="ORF">P9921_24135</name>
</gene>
<evidence type="ECO:0008006" key="3">
    <source>
        <dbReference type="Google" id="ProtNLM"/>
    </source>
</evidence>